<keyword evidence="2" id="KW-0238">DNA-binding</keyword>
<evidence type="ECO:0000256" key="1">
    <source>
        <dbReference type="ARBA" id="ARBA00023015"/>
    </source>
</evidence>
<dbReference type="InterPro" id="IPR010982">
    <property type="entry name" value="Lambda_DNA-bd_dom_sf"/>
</dbReference>
<proteinExistence type="predicted"/>
<dbReference type="CDD" id="cd01392">
    <property type="entry name" value="HTH_LacI"/>
    <property type="match status" value="1"/>
</dbReference>
<dbReference type="Proteomes" id="UP001337723">
    <property type="component" value="Chromosome"/>
</dbReference>
<name>A0AA48KJ11_9RHOB</name>
<dbReference type="GO" id="GO:0003700">
    <property type="term" value="F:DNA-binding transcription factor activity"/>
    <property type="evidence" value="ECO:0007669"/>
    <property type="project" value="TreeGrafter"/>
</dbReference>
<protein>
    <submittedName>
        <fullName evidence="5">LacI family transcriptional regulator</fullName>
    </submittedName>
</protein>
<dbReference type="AlphaFoldDB" id="A0AA48KJ11"/>
<dbReference type="SMART" id="SM00354">
    <property type="entry name" value="HTH_LACI"/>
    <property type="match status" value="1"/>
</dbReference>
<feature type="domain" description="HTH lacI-type" evidence="4">
    <location>
        <begin position="13"/>
        <end position="67"/>
    </location>
</feature>
<evidence type="ECO:0000256" key="2">
    <source>
        <dbReference type="ARBA" id="ARBA00023125"/>
    </source>
</evidence>
<dbReference type="PROSITE" id="PS50932">
    <property type="entry name" value="HTH_LACI_2"/>
    <property type="match status" value="1"/>
</dbReference>
<dbReference type="KEGG" id="rmai:MACH21_18860"/>
<dbReference type="Pfam" id="PF00356">
    <property type="entry name" value="LacI"/>
    <property type="match status" value="1"/>
</dbReference>
<dbReference type="GO" id="GO:0000976">
    <property type="term" value="F:transcription cis-regulatory region binding"/>
    <property type="evidence" value="ECO:0007669"/>
    <property type="project" value="TreeGrafter"/>
</dbReference>
<reference evidence="5 6" key="1">
    <citation type="submission" date="2023-01" db="EMBL/GenBank/DDBJ databases">
        <title>Complete genome sequence of Roseicyclus marinus strain Dej080120_10.</title>
        <authorList>
            <person name="Ueki S."/>
            <person name="Maruyama F."/>
        </authorList>
    </citation>
    <scope>NUCLEOTIDE SEQUENCE [LARGE SCALE GENOMIC DNA]</scope>
    <source>
        <strain evidence="5 6">Dej080120_10</strain>
    </source>
</reference>
<keyword evidence="1" id="KW-0805">Transcription regulation</keyword>
<evidence type="ECO:0000313" key="5">
    <source>
        <dbReference type="EMBL" id="BDW85709.1"/>
    </source>
</evidence>
<dbReference type="PANTHER" id="PTHR30146">
    <property type="entry name" value="LACI-RELATED TRANSCRIPTIONAL REPRESSOR"/>
    <property type="match status" value="1"/>
</dbReference>
<dbReference type="Gene3D" id="1.10.260.40">
    <property type="entry name" value="lambda repressor-like DNA-binding domains"/>
    <property type="match status" value="1"/>
</dbReference>
<dbReference type="RefSeq" id="WP_338271513.1">
    <property type="nucleotide sequence ID" value="NZ_AP027266.1"/>
</dbReference>
<evidence type="ECO:0000313" key="6">
    <source>
        <dbReference type="Proteomes" id="UP001337723"/>
    </source>
</evidence>
<dbReference type="SUPFAM" id="SSF53822">
    <property type="entry name" value="Periplasmic binding protein-like I"/>
    <property type="match status" value="1"/>
</dbReference>
<dbReference type="Gene3D" id="3.40.50.2300">
    <property type="match status" value="2"/>
</dbReference>
<dbReference type="InterPro" id="IPR000843">
    <property type="entry name" value="HTH_LacI"/>
</dbReference>
<sequence>MSTDSSQNGDARPTLAEVARTAGVSEITASRALRGGTHVARRTLEKVEAAARALNYVPNRLAGTLAGGRSRQVAVVLPSLSNSVFADVLNGLETHLEQAGHHPILGVSNYDPHHEERLVADLLSWRPAGLVIAPAASTEATRKMLAGAGVPVVEIMDIDPAPIDMAVGLSQRAAGRAMAHYLIGRGYRKIAYVGHDISTDPRATTRLDGLEQGLSEAEIKLAATVILPGPSSVPLGREAVARLLREVEPGGLAVCFSNDDMAVGAMFHALDAGLDVPGDIALAGFNALAIGQALPLPLTSVASRRDEIGALAAKALLARFAGEDVARVQDVGFRLIPGATT</sequence>
<keyword evidence="6" id="KW-1185">Reference proteome</keyword>
<dbReference type="SUPFAM" id="SSF47413">
    <property type="entry name" value="lambda repressor-like DNA-binding domains"/>
    <property type="match status" value="1"/>
</dbReference>
<dbReference type="Pfam" id="PF13377">
    <property type="entry name" value="Peripla_BP_3"/>
    <property type="match status" value="1"/>
</dbReference>
<dbReference type="InterPro" id="IPR028082">
    <property type="entry name" value="Peripla_BP_I"/>
</dbReference>
<keyword evidence="3" id="KW-0804">Transcription</keyword>
<dbReference type="PROSITE" id="PS00356">
    <property type="entry name" value="HTH_LACI_1"/>
    <property type="match status" value="1"/>
</dbReference>
<dbReference type="EMBL" id="AP027266">
    <property type="protein sequence ID" value="BDW85709.1"/>
    <property type="molecule type" value="Genomic_DNA"/>
</dbReference>
<organism evidence="5 6">
    <name type="scientific">Roseicyclus marinus</name>
    <dbReference type="NCBI Taxonomy" id="2161673"/>
    <lineage>
        <taxon>Bacteria</taxon>
        <taxon>Pseudomonadati</taxon>
        <taxon>Pseudomonadota</taxon>
        <taxon>Alphaproteobacteria</taxon>
        <taxon>Rhodobacterales</taxon>
        <taxon>Roseobacteraceae</taxon>
        <taxon>Roseicyclus</taxon>
    </lineage>
</organism>
<evidence type="ECO:0000256" key="3">
    <source>
        <dbReference type="ARBA" id="ARBA00023163"/>
    </source>
</evidence>
<dbReference type="InterPro" id="IPR046335">
    <property type="entry name" value="LacI/GalR-like_sensor"/>
</dbReference>
<evidence type="ECO:0000259" key="4">
    <source>
        <dbReference type="PROSITE" id="PS50932"/>
    </source>
</evidence>
<dbReference type="PANTHER" id="PTHR30146:SF33">
    <property type="entry name" value="TRANSCRIPTIONAL REGULATOR"/>
    <property type="match status" value="1"/>
</dbReference>
<accession>A0AA48KJ11</accession>
<dbReference type="CDD" id="cd01575">
    <property type="entry name" value="PBP1_GntR"/>
    <property type="match status" value="1"/>
</dbReference>
<gene>
    <name evidence="5" type="ORF">MACH21_18860</name>
</gene>